<comment type="caution">
    <text evidence="6">The sequence shown here is derived from an EMBL/GenBank/DDBJ whole genome shotgun (WGS) entry which is preliminary data.</text>
</comment>
<dbReference type="Proteomes" id="UP000711614">
    <property type="component" value="Unassembled WGS sequence"/>
</dbReference>
<dbReference type="SUPFAM" id="SSF49265">
    <property type="entry name" value="Fibronectin type III"/>
    <property type="match status" value="2"/>
</dbReference>
<dbReference type="PRINTS" id="PR00014">
    <property type="entry name" value="FNTYPEIII"/>
</dbReference>
<reference evidence="6 7" key="1">
    <citation type="submission" date="2021-03" db="EMBL/GenBank/DDBJ databases">
        <title>Sequencing the genomes of 1000 actinobacteria strains.</title>
        <authorList>
            <person name="Klenk H.-P."/>
        </authorList>
    </citation>
    <scope>NUCLEOTIDE SEQUENCE [LARGE SCALE GENOMIC DNA]</scope>
    <source>
        <strain evidence="6 7">DSM 16005</strain>
    </source>
</reference>
<dbReference type="Pfam" id="PF00041">
    <property type="entry name" value="fn3"/>
    <property type="match status" value="2"/>
</dbReference>
<evidence type="ECO:0000256" key="3">
    <source>
        <dbReference type="ARBA" id="ARBA00023326"/>
    </source>
</evidence>
<dbReference type="Gene3D" id="2.60.40.10">
    <property type="entry name" value="Immunoglobulins"/>
    <property type="match status" value="3"/>
</dbReference>
<dbReference type="Gene3D" id="2.60.40.3440">
    <property type="match status" value="1"/>
</dbReference>
<feature type="compositionally biased region" description="Basic and acidic residues" evidence="4">
    <location>
        <begin position="1270"/>
        <end position="1288"/>
    </location>
</feature>
<dbReference type="EMBL" id="JAGIOI010000001">
    <property type="protein sequence ID" value="MBP2411450.1"/>
    <property type="molecule type" value="Genomic_DNA"/>
</dbReference>
<feature type="compositionally biased region" description="Basic and acidic residues" evidence="4">
    <location>
        <begin position="1294"/>
        <end position="1305"/>
    </location>
</feature>
<keyword evidence="2" id="KW-0378">Hydrolase</keyword>
<feature type="domain" description="Fibronectin type-III" evidence="5">
    <location>
        <begin position="1689"/>
        <end position="1782"/>
    </location>
</feature>
<dbReference type="CDD" id="cd00063">
    <property type="entry name" value="FN3"/>
    <property type="match status" value="3"/>
</dbReference>
<dbReference type="PANTHER" id="PTHR13817:SF151">
    <property type="entry name" value="TITIN"/>
    <property type="match status" value="1"/>
</dbReference>
<dbReference type="InterPro" id="IPR003961">
    <property type="entry name" value="FN3_dom"/>
</dbReference>
<keyword evidence="3" id="KW-0624">Polysaccharide degradation</keyword>
<feature type="domain" description="Fibronectin type-III" evidence="5">
    <location>
        <begin position="1506"/>
        <end position="1590"/>
    </location>
</feature>
<evidence type="ECO:0000259" key="5">
    <source>
        <dbReference type="PROSITE" id="PS50853"/>
    </source>
</evidence>
<keyword evidence="3" id="KW-0119">Carbohydrate metabolism</keyword>
<feature type="region of interest" description="Disordered" evidence="4">
    <location>
        <begin position="371"/>
        <end position="407"/>
    </location>
</feature>
<evidence type="ECO:0000313" key="7">
    <source>
        <dbReference type="Proteomes" id="UP000711614"/>
    </source>
</evidence>
<protein>
    <recommendedName>
        <fullName evidence="5">Fibronectin type-III domain-containing protein</fullName>
    </recommendedName>
</protein>
<dbReference type="PROSITE" id="PS50853">
    <property type="entry name" value="FN3"/>
    <property type="match status" value="3"/>
</dbReference>
<dbReference type="RefSeq" id="WP_209676572.1">
    <property type="nucleotide sequence ID" value="NZ_JAGIOI010000001.1"/>
</dbReference>
<evidence type="ECO:0000313" key="6">
    <source>
        <dbReference type="EMBL" id="MBP2411450.1"/>
    </source>
</evidence>
<feature type="region of interest" description="Disordered" evidence="4">
    <location>
        <begin position="1269"/>
        <end position="1316"/>
    </location>
</feature>
<evidence type="ECO:0000256" key="4">
    <source>
        <dbReference type="SAM" id="MobiDB-lite"/>
    </source>
</evidence>
<dbReference type="PANTHER" id="PTHR13817">
    <property type="entry name" value="TITIN"/>
    <property type="match status" value="1"/>
</dbReference>
<proteinExistence type="predicted"/>
<keyword evidence="7" id="KW-1185">Reference proteome</keyword>
<sequence length="2070" mass="215710">MALNALFSKSTSKKQVLTASVAIALSAAVVTGAVVYPGFATADVDLNDGSVWVTNRADGLVGHLNNQAKELDGGFTATTTNFDVIQNAENVFMSSDSGSLLNTVSVPLMAMESETNLGGGKYASQGTNIVALTDPNQGKVWAMNNAAVQGFSDESTAPILTGLGTPVSVTAPDDTIYTADLKTGEIITTTMDANGTVKSQDRAKADGISGLEDLQITVAGGKPVAFSAEAGKLFLPGNKVVEVPESDGGQLAQASSEGDFVALGTATALLTQPLDGSAATVLGLPDAGTPAAPVVQNNCVHAAWAGINKYVLSCGGSGNFVDIPDAGAKAKFVFRKNRDVVVLNDINTGNVWLVNQNMQLVNNWDDLKSKTTKSDEAEEESADPNVVSTLPDRTKPNRPPLANPDSFGVRAGKTTILPVLFNDSDPDGDVLTVEAPAVDPSVGAVSSIYDGTGLQINVPDDQAGAAQFDYIANDGRGGSARATVSVRIVPPAENNAPYPMRDQILVVEQGKTMKQNMLLEWIDPDGDDIFLRGAVSDDGSAVIKTTPDGQLSYTDDGEEIGPKTMTVTVSDSMAVTETKIKVNVKAAGTVPPVANADFFRAIVGEPVVLAPLRNDQDPSGRSLRLASVESVANAQISKITDQGTVTFTSKVAGPAYLEYQVTNGPMSATGLIRVDVQESDKQGLPVAVKDLAMLPSGGSVLVDVLGNDSDPAGGVLVVQSVELPGGSPISATIIDRNIIKLTDLRGLKDTISLKYTISNGVGSVDGEISVVRIPAADKLQPPRVEPDEAKVRVGDVVNIPVLANDIDPNGEQLKSPEVVETPDAELGKLFTDRNELRFIAGPTAKTVKGVYRVTNSTEQYDSAPVTITIVPADPEHNQAPVAKNLTGRVVAGEKVRIPVPLSGIDPDGDSVELVGIDKGPALGTAEIGNGFIFYTASESSAGTDSFTYRVRDRLGAESIARVDVGVAQPLTMNHPPVTEDDYITIRPGRNVALDVLLNDSDPDGGSLGLVADGFKGPEGMNPKVDDKGKAVMTSPVEPGIATMMYTAADKFGATATGNVRMTVDPEAPLKAPIARDDRVTVKQMMGKNTVDVPVLDNDADPDGVTDELKVSVEPAPGANDTTATVTSAGVVRVVLAPAEQLIPYTITDQDGLSSTAVIWVPGLDKQYPILKKNDVIELTAGESAVLKLSDYVQVRDGRSPRLTEASKISMVGAPTDNVIEGDGAALRYSPNIKFYGKGSITFEVTDGTGPDDPEGLKSTLTVMTLVHPAPVKEKAKDEPVAPEESKAPEEEEKKEEVKKEEEKKNTPPTFTGSMLEVPQQETVTLDVGPLAFDVDPGDKDKFKFEMVSEVPANFDVSFKGTVLTAKAGTGTKVGTKATVQVSVSDGSNDPVVADVALTATSSSEPLAVANQDLVKDAHAGRAEVVKVLKNDVNPFPDTPLKVVDTSIETDSKGIVVTHSEDEVTVQTDPDYKGTVVVSYTVEDKTADSDRYVNGKVKITVKGRPDAPSKPQILEERDKAVLLKWDPPADNGSPLTGYTVNWTGGSQACETNTCTITGLTNATEYRFSAVATNAVGESDASPLSVVAIPDRMPDAPAAPTTEFGDQAITLNWVTPVGEFSAVTSFNIEISPAPAGQNAQRTGVTGNTLTWPGLANGTDYQFRVQAVNDAPQPSDWSQYSAIVTPAGLPAAPQAPVVQVLERVGNQNQIGVSWDVPFNNGAPISSYILTQSGGGVAPTTYQPTVNSQTVAVSNSTEPYTFSVVAINKAGTGESSPASTPQRAVGKVAMMNPPSLALVGTDAAGGQVQLSYTPLDATQLSGYAANEVTYCASLSTGANQCGVQPGAVLSSPNGADVTGNVWAVASADGIDSAGDASAPSNAVNPYGVPAQTSVSGHTASEGIKTVRWTWTATPNNGRAVTRYESSLNGAGWESRGMALEYSTGTSGYGDGANLKVRACNAGGCGAASPAVNAYAGAKPPPPAPTSWTVSATPYRTCLETAAGGDHYSSAGPSCSSQWLNANTPVEVSCWKYWGSGSSGNKWYRITTGGYSSYPYVKADTTNVKAPPSGMPFCS</sequence>
<feature type="domain" description="Fibronectin type-III" evidence="5">
    <location>
        <begin position="1591"/>
        <end position="1685"/>
    </location>
</feature>
<dbReference type="SMART" id="SM00060">
    <property type="entry name" value="FN3"/>
    <property type="match status" value="3"/>
</dbReference>
<dbReference type="InterPro" id="IPR036116">
    <property type="entry name" value="FN3_sf"/>
</dbReference>
<name>A0ABS4YS79_9MICC</name>
<evidence type="ECO:0000256" key="1">
    <source>
        <dbReference type="ARBA" id="ARBA00022737"/>
    </source>
</evidence>
<keyword evidence="2" id="KW-0326">Glycosidase</keyword>
<organism evidence="6 7">
    <name type="scientific">Arthrobacter stackebrandtii</name>
    <dbReference type="NCBI Taxonomy" id="272161"/>
    <lineage>
        <taxon>Bacteria</taxon>
        <taxon>Bacillati</taxon>
        <taxon>Actinomycetota</taxon>
        <taxon>Actinomycetes</taxon>
        <taxon>Micrococcales</taxon>
        <taxon>Micrococcaceae</taxon>
        <taxon>Arthrobacter</taxon>
    </lineage>
</organism>
<accession>A0ABS4YS79</accession>
<gene>
    <name evidence="6" type="ORF">JOF48_000249</name>
</gene>
<evidence type="ECO:0000256" key="2">
    <source>
        <dbReference type="ARBA" id="ARBA00023295"/>
    </source>
</evidence>
<dbReference type="InterPro" id="IPR013783">
    <property type="entry name" value="Ig-like_fold"/>
</dbReference>
<keyword evidence="1" id="KW-0677">Repeat</keyword>
<dbReference type="InterPro" id="IPR050964">
    <property type="entry name" value="Striated_Muscle_Regulatory"/>
</dbReference>
<dbReference type="Pfam" id="PF17963">
    <property type="entry name" value="Big_9"/>
    <property type="match status" value="8"/>
</dbReference>